<dbReference type="EMBL" id="CADCWN010000053">
    <property type="protein sequence ID" value="CAA9556703.1"/>
    <property type="molecule type" value="Genomic_DNA"/>
</dbReference>
<feature type="transmembrane region" description="Helical" evidence="1">
    <location>
        <begin position="5"/>
        <end position="24"/>
    </location>
</feature>
<accession>A0A6J4UUB1</accession>
<evidence type="ECO:0000313" key="2">
    <source>
        <dbReference type="EMBL" id="CAA9556703.1"/>
    </source>
</evidence>
<keyword evidence="1" id="KW-0812">Transmembrane</keyword>
<keyword evidence="1" id="KW-0472">Membrane</keyword>
<feature type="transmembrane region" description="Helical" evidence="1">
    <location>
        <begin position="79"/>
        <end position="98"/>
    </location>
</feature>
<reference evidence="2" key="1">
    <citation type="submission" date="2020-02" db="EMBL/GenBank/DDBJ databases">
        <authorList>
            <person name="Meier V. D."/>
        </authorList>
    </citation>
    <scope>NUCLEOTIDE SEQUENCE</scope>
    <source>
        <strain evidence="2">AVDCRST_MAG18</strain>
    </source>
</reference>
<protein>
    <submittedName>
        <fullName evidence="2">Uncharacterized protein</fullName>
    </submittedName>
</protein>
<name>A0A6J4UUB1_9BACT</name>
<organism evidence="2">
    <name type="scientific">uncultured Thermomicrobiales bacterium</name>
    <dbReference type="NCBI Taxonomy" id="1645740"/>
    <lineage>
        <taxon>Bacteria</taxon>
        <taxon>Pseudomonadati</taxon>
        <taxon>Thermomicrobiota</taxon>
        <taxon>Thermomicrobia</taxon>
        <taxon>Thermomicrobiales</taxon>
        <taxon>environmental samples</taxon>
    </lineage>
</organism>
<proteinExistence type="predicted"/>
<dbReference type="AlphaFoldDB" id="A0A6J4UUB1"/>
<sequence length="113" mass="13173">MLGGYLILVGVTGMYIYMIVPVQYTKYHIWTRDPASSSLGEQYGEAIERARSIAVREPEAARQLRERMEQDRRDFLDDWLRLCLFGLAGPLLLLLRVWRRGWRGGVWWEEAGA</sequence>
<gene>
    <name evidence="2" type="ORF">AVDCRST_MAG18-733</name>
</gene>
<evidence type="ECO:0000256" key="1">
    <source>
        <dbReference type="SAM" id="Phobius"/>
    </source>
</evidence>
<keyword evidence="1" id="KW-1133">Transmembrane helix</keyword>